<organism evidence="1 2">
    <name type="scientific">Nocardioides marmorisolisilvae</name>
    <dbReference type="NCBI Taxonomy" id="1542737"/>
    <lineage>
        <taxon>Bacteria</taxon>
        <taxon>Bacillati</taxon>
        <taxon>Actinomycetota</taxon>
        <taxon>Actinomycetes</taxon>
        <taxon>Propionibacteriales</taxon>
        <taxon>Nocardioidaceae</taxon>
        <taxon>Nocardioides</taxon>
    </lineage>
</organism>
<dbReference type="AlphaFoldDB" id="A0A3N0DTC8"/>
<name>A0A3N0DTC8_9ACTN</name>
<dbReference type="Proteomes" id="UP000277094">
    <property type="component" value="Unassembled WGS sequence"/>
</dbReference>
<evidence type="ECO:0000313" key="2">
    <source>
        <dbReference type="Proteomes" id="UP000277094"/>
    </source>
</evidence>
<gene>
    <name evidence="1" type="ORF">EFL95_06630</name>
</gene>
<protein>
    <recommendedName>
        <fullName evidence="3">EthD domain-containing protein</fullName>
    </recommendedName>
</protein>
<reference evidence="1 2" key="1">
    <citation type="submission" date="2018-11" db="EMBL/GenBank/DDBJ databases">
        <authorList>
            <person name="Li F."/>
        </authorList>
    </citation>
    <scope>NUCLEOTIDE SEQUENCE [LARGE SCALE GENOMIC DNA]</scope>
    <source>
        <strain evidence="1 2">KIS18-7</strain>
    </source>
</reference>
<keyword evidence="2" id="KW-1185">Reference proteome</keyword>
<comment type="caution">
    <text evidence="1">The sequence shown here is derived from an EMBL/GenBank/DDBJ whole genome shotgun (WGS) entry which is preliminary data.</text>
</comment>
<evidence type="ECO:0000313" key="1">
    <source>
        <dbReference type="EMBL" id="RNL78746.1"/>
    </source>
</evidence>
<evidence type="ECO:0008006" key="3">
    <source>
        <dbReference type="Google" id="ProtNLM"/>
    </source>
</evidence>
<proteinExistence type="predicted"/>
<accession>A0A3N0DTC8</accession>
<sequence>MPVEKIDLLIWERDQVDGAASLSVPGLRSVRVSEAADLPGATLLMGRGSELRGLAEIWVDNVDVWPQVVEQAAGDAYLVTESVPQPIAPGTLLTHFTWFPKPDRLSEEEFFHGWHMIHTPSSARLHPLRQGYVRDAVARTLTPGSPPVRAIVSEFFDEDVYLDPARLFGSSEELTYTMEELPLYADQPDISSCPLRQRTV</sequence>
<dbReference type="EMBL" id="RJSG01000002">
    <property type="protein sequence ID" value="RNL78746.1"/>
    <property type="molecule type" value="Genomic_DNA"/>
</dbReference>